<dbReference type="EMBL" id="FNEJ01000015">
    <property type="protein sequence ID" value="SDJ02996.1"/>
    <property type="molecule type" value="Genomic_DNA"/>
</dbReference>
<dbReference type="STRING" id="555512.SAMN04487993_101574"/>
<feature type="transmembrane region" description="Helical" evidence="9">
    <location>
        <begin position="53"/>
        <end position="73"/>
    </location>
</feature>
<evidence type="ECO:0000256" key="6">
    <source>
        <dbReference type="ARBA" id="ARBA00022989"/>
    </source>
</evidence>
<dbReference type="PANTHER" id="PTHR35011">
    <property type="entry name" value="2,3-DIKETO-L-GULONATE TRAP TRANSPORTER SMALL PERMEASE PROTEIN YIAM"/>
    <property type="match status" value="1"/>
</dbReference>
<comment type="subunit">
    <text evidence="9">The complex comprises the extracytoplasmic solute receptor protein and the two transmembrane proteins.</text>
</comment>
<protein>
    <recommendedName>
        <fullName evidence="9">TRAP transporter small permease protein</fullName>
    </recommendedName>
</protein>
<dbReference type="GO" id="GO:0005886">
    <property type="term" value="C:plasma membrane"/>
    <property type="evidence" value="ECO:0007669"/>
    <property type="project" value="UniProtKB-SubCell"/>
</dbReference>
<evidence type="ECO:0000256" key="3">
    <source>
        <dbReference type="ARBA" id="ARBA00022475"/>
    </source>
</evidence>
<evidence type="ECO:0000256" key="5">
    <source>
        <dbReference type="ARBA" id="ARBA00022692"/>
    </source>
</evidence>
<keyword evidence="4 9" id="KW-0997">Cell inner membrane</keyword>
<evidence type="ECO:0000259" key="10">
    <source>
        <dbReference type="Pfam" id="PF04290"/>
    </source>
</evidence>
<name>A0A1G8QEI8_9RHOB</name>
<evidence type="ECO:0000256" key="1">
    <source>
        <dbReference type="ARBA" id="ARBA00004429"/>
    </source>
</evidence>
<accession>A0A1G8QEI8</accession>
<comment type="function">
    <text evidence="9">Part of the tripartite ATP-independent periplasmic (TRAP) transport system.</text>
</comment>
<dbReference type="Pfam" id="PF04290">
    <property type="entry name" value="DctQ"/>
    <property type="match status" value="1"/>
</dbReference>
<dbReference type="GO" id="GO:0022857">
    <property type="term" value="F:transmembrane transporter activity"/>
    <property type="evidence" value="ECO:0007669"/>
    <property type="project" value="UniProtKB-UniRule"/>
</dbReference>
<keyword evidence="12" id="KW-1185">Reference proteome</keyword>
<proteinExistence type="inferred from homology"/>
<gene>
    <name evidence="11" type="ORF">SAMN04487993_101574</name>
</gene>
<dbReference type="PANTHER" id="PTHR35011:SF2">
    <property type="entry name" value="2,3-DIKETO-L-GULONATE TRAP TRANSPORTER SMALL PERMEASE PROTEIN YIAM"/>
    <property type="match status" value="1"/>
</dbReference>
<evidence type="ECO:0000256" key="7">
    <source>
        <dbReference type="ARBA" id="ARBA00023136"/>
    </source>
</evidence>
<reference evidence="11 12" key="1">
    <citation type="submission" date="2016-10" db="EMBL/GenBank/DDBJ databases">
        <authorList>
            <person name="de Groot N.N."/>
        </authorList>
    </citation>
    <scope>NUCLEOTIDE SEQUENCE [LARGE SCALE GENOMIC DNA]</scope>
    <source>
        <strain evidence="11 12">DSM 26424</strain>
    </source>
</reference>
<evidence type="ECO:0000313" key="12">
    <source>
        <dbReference type="Proteomes" id="UP000199093"/>
    </source>
</evidence>
<evidence type="ECO:0000256" key="9">
    <source>
        <dbReference type="RuleBase" id="RU369079"/>
    </source>
</evidence>
<keyword evidence="6 9" id="KW-1133">Transmembrane helix</keyword>
<dbReference type="Proteomes" id="UP000199093">
    <property type="component" value="Unassembled WGS sequence"/>
</dbReference>
<keyword evidence="7 9" id="KW-0472">Membrane</keyword>
<keyword evidence="2 9" id="KW-0813">Transport</keyword>
<evidence type="ECO:0000256" key="4">
    <source>
        <dbReference type="ARBA" id="ARBA00022519"/>
    </source>
</evidence>
<dbReference type="InterPro" id="IPR055348">
    <property type="entry name" value="DctQ"/>
</dbReference>
<dbReference type="AlphaFoldDB" id="A0A1G8QEI8"/>
<dbReference type="InterPro" id="IPR007387">
    <property type="entry name" value="TRAP_DctQ"/>
</dbReference>
<comment type="similarity">
    <text evidence="8 9">Belongs to the TRAP transporter small permease family.</text>
</comment>
<feature type="transmembrane region" description="Helical" evidence="9">
    <location>
        <begin position="126"/>
        <end position="147"/>
    </location>
</feature>
<evidence type="ECO:0000313" key="11">
    <source>
        <dbReference type="EMBL" id="SDJ02996.1"/>
    </source>
</evidence>
<keyword evidence="5 9" id="KW-0812">Transmembrane</keyword>
<organism evidence="11 12">
    <name type="scientific">Salipiger marinus</name>
    <dbReference type="NCBI Taxonomy" id="555512"/>
    <lineage>
        <taxon>Bacteria</taxon>
        <taxon>Pseudomonadati</taxon>
        <taxon>Pseudomonadota</taxon>
        <taxon>Alphaproteobacteria</taxon>
        <taxon>Rhodobacterales</taxon>
        <taxon>Roseobacteraceae</taxon>
        <taxon>Salipiger</taxon>
    </lineage>
</organism>
<dbReference type="GO" id="GO:0015740">
    <property type="term" value="P:C4-dicarboxylate transport"/>
    <property type="evidence" value="ECO:0007669"/>
    <property type="project" value="TreeGrafter"/>
</dbReference>
<comment type="caution">
    <text evidence="9">Lacks conserved residue(s) required for the propagation of feature annotation.</text>
</comment>
<evidence type="ECO:0000256" key="8">
    <source>
        <dbReference type="ARBA" id="ARBA00038436"/>
    </source>
</evidence>
<evidence type="ECO:0000256" key="2">
    <source>
        <dbReference type="ARBA" id="ARBA00022448"/>
    </source>
</evidence>
<feature type="domain" description="Tripartite ATP-independent periplasmic transporters DctQ component" evidence="10">
    <location>
        <begin position="27"/>
        <end position="147"/>
    </location>
</feature>
<dbReference type="RefSeq" id="WP_165616859.1">
    <property type="nucleotide sequence ID" value="NZ_FNEJ01000015.1"/>
</dbReference>
<sequence length="156" mass="17012">MTQIARLDRLLRRAVNGAAALLLLAVVLLGIAQVVSRYLLGTSLIWSEELIRLLYVWMILVAAANADHMRITLMDGRLGPRGQGVLTALRTAVVLALLALLIWGAWQLDASFGRDRYVALGISKSWYWMAGVVGGLLWAGTQISALFTSPTPPETQ</sequence>
<feature type="transmembrane region" description="Helical" evidence="9">
    <location>
        <begin position="85"/>
        <end position="106"/>
    </location>
</feature>
<comment type="subcellular location">
    <subcellularLocation>
        <location evidence="1 9">Cell inner membrane</location>
        <topology evidence="1 9">Multi-pass membrane protein</topology>
    </subcellularLocation>
</comment>
<keyword evidence="3" id="KW-1003">Cell membrane</keyword>